<dbReference type="InterPro" id="IPR020845">
    <property type="entry name" value="AMP-binding_CS"/>
</dbReference>
<keyword evidence="3" id="KW-0547">Nucleotide-binding</keyword>
<dbReference type="InterPro" id="IPR042099">
    <property type="entry name" value="ANL_N_sf"/>
</dbReference>
<comment type="similarity">
    <text evidence="1">Belongs to the ATP-dependent AMP-binding enzyme family.</text>
</comment>
<reference evidence="7 8" key="1">
    <citation type="submission" date="2017-12" db="EMBL/GenBank/DDBJ databases">
        <title>Comparative genomics of Botrytis spp.</title>
        <authorList>
            <person name="Valero-Jimenez C.A."/>
            <person name="Tapia P."/>
            <person name="Veloso J."/>
            <person name="Silva-Moreno E."/>
            <person name="Staats M."/>
            <person name="Valdes J.H."/>
            <person name="Van Kan J.A.L."/>
        </authorList>
    </citation>
    <scope>NUCLEOTIDE SEQUENCE [LARGE SCALE GENOMIC DNA]</scope>
    <source>
        <strain evidence="7 8">Bh0001</strain>
    </source>
</reference>
<comment type="caution">
    <text evidence="7">The sequence shown here is derived from an EMBL/GenBank/DDBJ whole genome shotgun (WGS) entry which is preliminary data.</text>
</comment>
<dbReference type="PROSITE" id="PS00455">
    <property type="entry name" value="AMP_BINDING"/>
    <property type="match status" value="1"/>
</dbReference>
<dbReference type="Pfam" id="PF00501">
    <property type="entry name" value="AMP-binding"/>
    <property type="match status" value="1"/>
</dbReference>
<dbReference type="GO" id="GO:0004467">
    <property type="term" value="F:long-chain fatty acid-CoA ligase activity"/>
    <property type="evidence" value="ECO:0007669"/>
    <property type="project" value="UniProtKB-EC"/>
</dbReference>
<dbReference type="GO" id="GO:0005811">
    <property type="term" value="C:lipid droplet"/>
    <property type="evidence" value="ECO:0007669"/>
    <property type="project" value="TreeGrafter"/>
</dbReference>
<evidence type="ECO:0000259" key="6">
    <source>
        <dbReference type="Pfam" id="PF00501"/>
    </source>
</evidence>
<name>A0A4Z1GDN1_9HELO</name>
<protein>
    <recommendedName>
        <fullName evidence="6">AMP-dependent synthetase/ligase domain-containing protein</fullName>
    </recommendedName>
</protein>
<keyword evidence="4" id="KW-0067">ATP-binding</keyword>
<proteinExistence type="inferred from homology"/>
<dbReference type="GO" id="GO:0035336">
    <property type="term" value="P:long-chain fatty-acyl-CoA metabolic process"/>
    <property type="evidence" value="ECO:0007669"/>
    <property type="project" value="TreeGrafter"/>
</dbReference>
<evidence type="ECO:0000313" key="7">
    <source>
        <dbReference type="EMBL" id="TGO35064.1"/>
    </source>
</evidence>
<evidence type="ECO:0000313" key="8">
    <source>
        <dbReference type="Proteomes" id="UP000297814"/>
    </source>
</evidence>
<accession>A0A4Z1GDN1</accession>
<dbReference type="Gene3D" id="3.40.50.12780">
    <property type="entry name" value="N-terminal domain of ligase-like"/>
    <property type="match status" value="1"/>
</dbReference>
<dbReference type="Proteomes" id="UP000297814">
    <property type="component" value="Unassembled WGS sequence"/>
</dbReference>
<dbReference type="InterPro" id="IPR000873">
    <property type="entry name" value="AMP-dep_synth/lig_dom"/>
</dbReference>
<evidence type="ECO:0000256" key="3">
    <source>
        <dbReference type="ARBA" id="ARBA00022741"/>
    </source>
</evidence>
<evidence type="ECO:0000256" key="2">
    <source>
        <dbReference type="ARBA" id="ARBA00022598"/>
    </source>
</evidence>
<keyword evidence="8" id="KW-1185">Reference proteome</keyword>
<dbReference type="SUPFAM" id="SSF56801">
    <property type="entry name" value="Acetyl-CoA synthetase-like"/>
    <property type="match status" value="1"/>
</dbReference>
<dbReference type="GO" id="GO:0005783">
    <property type="term" value="C:endoplasmic reticulum"/>
    <property type="evidence" value="ECO:0007669"/>
    <property type="project" value="TreeGrafter"/>
</dbReference>
<dbReference type="AlphaFoldDB" id="A0A4Z1GDN1"/>
<dbReference type="GO" id="GO:0005886">
    <property type="term" value="C:plasma membrane"/>
    <property type="evidence" value="ECO:0007669"/>
    <property type="project" value="TreeGrafter"/>
</dbReference>
<dbReference type="EMBL" id="PQXK01000172">
    <property type="protein sequence ID" value="TGO35064.1"/>
    <property type="molecule type" value="Genomic_DNA"/>
</dbReference>
<gene>
    <name evidence="7" type="ORF">BHYA_0172g00270</name>
</gene>
<dbReference type="PANTHER" id="PTHR43272:SF83">
    <property type="entry name" value="ACYL-COA SYNTHETASE LONG-CHAIN, ISOFORM J"/>
    <property type="match status" value="1"/>
</dbReference>
<evidence type="ECO:0000256" key="4">
    <source>
        <dbReference type="ARBA" id="ARBA00022840"/>
    </source>
</evidence>
<keyword evidence="2" id="KW-0436">Ligase</keyword>
<evidence type="ECO:0000256" key="5">
    <source>
        <dbReference type="ARBA" id="ARBA00036813"/>
    </source>
</evidence>
<dbReference type="GO" id="GO:0005524">
    <property type="term" value="F:ATP binding"/>
    <property type="evidence" value="ECO:0007669"/>
    <property type="project" value="UniProtKB-KW"/>
</dbReference>
<organism evidence="7 8">
    <name type="scientific">Botrytis hyacinthi</name>
    <dbReference type="NCBI Taxonomy" id="278943"/>
    <lineage>
        <taxon>Eukaryota</taxon>
        <taxon>Fungi</taxon>
        <taxon>Dikarya</taxon>
        <taxon>Ascomycota</taxon>
        <taxon>Pezizomycotina</taxon>
        <taxon>Leotiomycetes</taxon>
        <taxon>Helotiales</taxon>
        <taxon>Sclerotiniaceae</taxon>
        <taxon>Botrytis</taxon>
    </lineage>
</organism>
<sequence length="722" mass="79421">MLPNLTMSSQTEIKTKATIFSPRMSRKPPFTAEVQGIPRVSGETIPRRNVRYPDLLSQPESGIETVFDIIQRSSRRFGDTRALGSRKLIKKHEETKKIKKIINGQAQEVDKVWTYFEMSGYEYLSFKEYEATVLSVGAGLRKLGLVKDDRVHLFATTSAHWLSIAHGSMSQSMPIVTAYDTLGVEGLRHSLIQTKAKAIFLEPQLLKTLLDSLEDLKHIEYVIYNTDGDTELSLSSIKELKKSHSHLTLLSYDELIDLGHLHPVEAVPPKAEDLCCIMYTSGSSGTPKGVSLKHKNVVAAIAGANSIVGDYLGPSDTLLAYLPLAHIFEFVFENACLYWGALMGYGHPRTLSETSMKNCKGDNLELKPTLLVGVPSVWETVKKGVIANVNKGGPVVRSLFWSAFYSKRLLSSSGLPGSSILDTVVFNKIKQATGGRLRFCMNGAGPISQQTQEFISHTITPMISGYGSTETAALVTPVQLYVKTNMGAICDPLSFTIQAGDIPACIEIKLVDFPDAGYFATNTPPQGEIWIRGPSVMSEYYDNVVETAEALTSDGWFKTGDIGEWDKNGHLKIIDRKKNLVKTMNGEYIALEKLESVYRSATVIGNICIYASISETHPIAILVPAEPALKKLAESIGIEGHGIGDLVHNEPINREVLKQMQTVGKRAGLAGMEIIKGVVLADEEWTTVNVSLILFLCDLRQEQKGKINIQQWGFAGGHPPNY</sequence>
<evidence type="ECO:0000256" key="1">
    <source>
        <dbReference type="ARBA" id="ARBA00006432"/>
    </source>
</evidence>
<feature type="domain" description="AMP-dependent synthetase/ligase" evidence="6">
    <location>
        <begin position="109"/>
        <end position="541"/>
    </location>
</feature>
<comment type="catalytic activity">
    <reaction evidence="5">
        <text>a long-chain fatty acid + ATP + CoA = a long-chain fatty acyl-CoA + AMP + diphosphate</text>
        <dbReference type="Rhea" id="RHEA:15421"/>
        <dbReference type="ChEBI" id="CHEBI:30616"/>
        <dbReference type="ChEBI" id="CHEBI:33019"/>
        <dbReference type="ChEBI" id="CHEBI:57287"/>
        <dbReference type="ChEBI" id="CHEBI:57560"/>
        <dbReference type="ChEBI" id="CHEBI:83139"/>
        <dbReference type="ChEBI" id="CHEBI:456215"/>
        <dbReference type="EC" id="6.2.1.3"/>
    </reaction>
</comment>
<dbReference type="PANTHER" id="PTHR43272">
    <property type="entry name" value="LONG-CHAIN-FATTY-ACID--COA LIGASE"/>
    <property type="match status" value="1"/>
</dbReference>